<protein>
    <recommendedName>
        <fullName evidence="8">Major facilitator superfamily (MFS) profile domain-containing protein</fullName>
    </recommendedName>
</protein>
<dbReference type="InterPro" id="IPR011701">
    <property type="entry name" value="MFS"/>
</dbReference>
<accession>A0A1B6KQM7</accession>
<evidence type="ECO:0000256" key="5">
    <source>
        <dbReference type="ARBA" id="ARBA00022989"/>
    </source>
</evidence>
<feature type="transmembrane region" description="Helical" evidence="7">
    <location>
        <begin position="379"/>
        <end position="397"/>
    </location>
</feature>
<dbReference type="Gene3D" id="1.20.1250.20">
    <property type="entry name" value="MFS general substrate transporter like domains"/>
    <property type="match status" value="2"/>
</dbReference>
<organism evidence="9">
    <name type="scientific">Graphocephala atropunctata</name>
    <dbReference type="NCBI Taxonomy" id="36148"/>
    <lineage>
        <taxon>Eukaryota</taxon>
        <taxon>Metazoa</taxon>
        <taxon>Ecdysozoa</taxon>
        <taxon>Arthropoda</taxon>
        <taxon>Hexapoda</taxon>
        <taxon>Insecta</taxon>
        <taxon>Pterygota</taxon>
        <taxon>Neoptera</taxon>
        <taxon>Paraneoptera</taxon>
        <taxon>Hemiptera</taxon>
        <taxon>Auchenorrhyncha</taxon>
        <taxon>Membracoidea</taxon>
        <taxon>Cicadellidae</taxon>
        <taxon>Cicadellinae</taxon>
        <taxon>Cicadellini</taxon>
        <taxon>Graphocephala</taxon>
    </lineage>
</organism>
<sequence>PTHTSCSKRFSLFQSPWKCARTDLLRDGPQTRGFTTDLNRKSAAMATPSQKGCFRKISDKLSCRQVLNIMVFFGFMVNYMLRVNLTIAIVAMVMPSNLTDKFGQEIIHSECVAAVPLGPTNATIDDQLTTKATPVHHGIRFNWDAKEQNVIIGSFFWGYICTELPGGRLAELIGSRRVFGYSTLIAALVTLLTPMAARLSYIAVVITRVILGFMLGATWPAMHPMAAKWIPPNERSKFISNMMASSLGAGVTLPVCGFLIANLGWESVFYVTGTVGLVWAIVWFLVVFDHPSDHPRISPEERQYIESAIGSTGTSASHKALQVPWKSLLTSPPVWAIIITHGASVFGYFTVVNQLPTYMKYILAFNIKENGLLSSLPYFGKYFMAILTSSIADYLRASGKLSTTATRKLFTTFAVTLPGFMMIAQVFFGCNRVSSIAIFTIALTINGAVTAGYLGNGLDIAPNFSGTIFGMANTLSSFGGFLSAFMVGQLTFQNQTYGQWMIVFWILSCTYICGGLVFLVFGSGELQSWNSPSQTRRPADVELQVKEKEAVPLRRDSS</sequence>
<dbReference type="Pfam" id="PF07690">
    <property type="entry name" value="MFS_1"/>
    <property type="match status" value="1"/>
</dbReference>
<dbReference type="CDD" id="cd17318">
    <property type="entry name" value="MFS_SLC17"/>
    <property type="match status" value="1"/>
</dbReference>
<evidence type="ECO:0000259" key="8">
    <source>
        <dbReference type="PROSITE" id="PS50850"/>
    </source>
</evidence>
<feature type="transmembrane region" description="Helical" evidence="7">
    <location>
        <begin position="434"/>
        <end position="455"/>
    </location>
</feature>
<keyword evidence="2" id="KW-0813">Transport</keyword>
<evidence type="ECO:0000256" key="6">
    <source>
        <dbReference type="ARBA" id="ARBA00023136"/>
    </source>
</evidence>
<dbReference type="InterPro" id="IPR050382">
    <property type="entry name" value="MFS_Na/Anion_cotransporter"/>
</dbReference>
<dbReference type="GO" id="GO:0006820">
    <property type="term" value="P:monoatomic anion transport"/>
    <property type="evidence" value="ECO:0007669"/>
    <property type="project" value="TreeGrafter"/>
</dbReference>
<dbReference type="AlphaFoldDB" id="A0A1B6KQM7"/>
<feature type="transmembrane region" description="Helical" evidence="7">
    <location>
        <begin position="409"/>
        <end position="428"/>
    </location>
</feature>
<feature type="domain" description="Major facilitator superfamily (MFS) profile" evidence="8">
    <location>
        <begin position="89"/>
        <end position="526"/>
    </location>
</feature>
<keyword evidence="3 7" id="KW-0812">Transmembrane</keyword>
<keyword evidence="6 7" id="KW-0472">Membrane</keyword>
<dbReference type="GO" id="GO:0015293">
    <property type="term" value="F:symporter activity"/>
    <property type="evidence" value="ECO:0007669"/>
    <property type="project" value="UniProtKB-KW"/>
</dbReference>
<dbReference type="FunFam" id="1.20.1250.20:FF:000003">
    <property type="entry name" value="Solute carrier family 17 member 3"/>
    <property type="match status" value="1"/>
</dbReference>
<reference evidence="9" key="1">
    <citation type="submission" date="2015-11" db="EMBL/GenBank/DDBJ databases">
        <title>De novo transcriptome assembly of four potential Pierce s Disease insect vectors from Arizona vineyards.</title>
        <authorList>
            <person name="Tassone E.E."/>
        </authorList>
    </citation>
    <scope>NUCLEOTIDE SEQUENCE</scope>
</reference>
<feature type="transmembrane region" description="Helical" evidence="7">
    <location>
        <begin position="178"/>
        <end position="195"/>
    </location>
</feature>
<evidence type="ECO:0000256" key="1">
    <source>
        <dbReference type="ARBA" id="ARBA00004141"/>
    </source>
</evidence>
<comment type="subcellular location">
    <subcellularLocation>
        <location evidence="1">Membrane</location>
        <topology evidence="1">Multi-pass membrane protein</topology>
    </subcellularLocation>
</comment>
<keyword evidence="5 7" id="KW-1133">Transmembrane helix</keyword>
<dbReference type="PROSITE" id="PS50850">
    <property type="entry name" value="MFS"/>
    <property type="match status" value="1"/>
</dbReference>
<evidence type="ECO:0000256" key="2">
    <source>
        <dbReference type="ARBA" id="ARBA00022448"/>
    </source>
</evidence>
<dbReference type="PANTHER" id="PTHR11662:SF411">
    <property type="entry name" value="GH05102P"/>
    <property type="match status" value="1"/>
</dbReference>
<feature type="transmembrane region" description="Helical" evidence="7">
    <location>
        <begin position="69"/>
        <end position="94"/>
    </location>
</feature>
<feature type="transmembrane region" description="Helical" evidence="7">
    <location>
        <begin position="201"/>
        <end position="221"/>
    </location>
</feature>
<evidence type="ECO:0000256" key="3">
    <source>
        <dbReference type="ARBA" id="ARBA00022692"/>
    </source>
</evidence>
<feature type="non-terminal residue" evidence="9">
    <location>
        <position position="1"/>
    </location>
</feature>
<feature type="transmembrane region" description="Helical" evidence="7">
    <location>
        <begin position="242"/>
        <end position="261"/>
    </location>
</feature>
<gene>
    <name evidence="9" type="ORF">g.13532</name>
</gene>
<feature type="transmembrane region" description="Helical" evidence="7">
    <location>
        <begin position="267"/>
        <end position="288"/>
    </location>
</feature>
<dbReference type="PANTHER" id="PTHR11662">
    <property type="entry name" value="SOLUTE CARRIER FAMILY 17"/>
    <property type="match status" value="1"/>
</dbReference>
<evidence type="ECO:0000313" key="9">
    <source>
        <dbReference type="EMBL" id="JAT13748.1"/>
    </source>
</evidence>
<feature type="transmembrane region" description="Helical" evidence="7">
    <location>
        <begin position="500"/>
        <end position="521"/>
    </location>
</feature>
<feature type="transmembrane region" description="Helical" evidence="7">
    <location>
        <begin position="467"/>
        <end position="488"/>
    </location>
</feature>
<evidence type="ECO:0000256" key="7">
    <source>
        <dbReference type="SAM" id="Phobius"/>
    </source>
</evidence>
<proteinExistence type="predicted"/>
<dbReference type="GO" id="GO:0016020">
    <property type="term" value="C:membrane"/>
    <property type="evidence" value="ECO:0007669"/>
    <property type="project" value="UniProtKB-SubCell"/>
</dbReference>
<feature type="transmembrane region" description="Helical" evidence="7">
    <location>
        <begin position="334"/>
        <end position="351"/>
    </location>
</feature>
<dbReference type="EMBL" id="GEBQ01026229">
    <property type="protein sequence ID" value="JAT13748.1"/>
    <property type="molecule type" value="Transcribed_RNA"/>
</dbReference>
<keyword evidence="4" id="KW-0769">Symport</keyword>
<dbReference type="InterPro" id="IPR020846">
    <property type="entry name" value="MFS_dom"/>
</dbReference>
<evidence type="ECO:0000256" key="4">
    <source>
        <dbReference type="ARBA" id="ARBA00022847"/>
    </source>
</evidence>
<name>A0A1B6KQM7_9HEMI</name>
<dbReference type="InterPro" id="IPR036259">
    <property type="entry name" value="MFS_trans_sf"/>
</dbReference>
<dbReference type="SUPFAM" id="SSF103473">
    <property type="entry name" value="MFS general substrate transporter"/>
    <property type="match status" value="1"/>
</dbReference>